<dbReference type="VEuPathDB" id="TriTrypDB:ADEAN_000052600"/>
<organism evidence="1 2">
    <name type="scientific">Angomonas deanei</name>
    <dbReference type="NCBI Taxonomy" id="59799"/>
    <lineage>
        <taxon>Eukaryota</taxon>
        <taxon>Discoba</taxon>
        <taxon>Euglenozoa</taxon>
        <taxon>Kinetoplastea</taxon>
        <taxon>Metakinetoplastina</taxon>
        <taxon>Trypanosomatida</taxon>
        <taxon>Trypanosomatidae</taxon>
        <taxon>Strigomonadinae</taxon>
        <taxon>Angomonas</taxon>
    </lineage>
</organism>
<protein>
    <submittedName>
        <fullName evidence="1">Uncharacterized protein</fullName>
    </submittedName>
</protein>
<proteinExistence type="predicted"/>
<dbReference type="AlphaFoldDB" id="A0A7G2C045"/>
<evidence type="ECO:0000313" key="2">
    <source>
        <dbReference type="Proteomes" id="UP000515908"/>
    </source>
</evidence>
<dbReference type="EMBL" id="LR877145">
    <property type="protein sequence ID" value="CAD2213090.1"/>
    <property type="molecule type" value="Genomic_DNA"/>
</dbReference>
<dbReference type="Proteomes" id="UP000515908">
    <property type="component" value="Chromosome 01"/>
</dbReference>
<sequence length="171" mass="19067">MKVKPINASLQPLSKFTAFAKWCQANGLIDEKSFHVVSSLEEGQQEDLSEQTLQLETVLKLKAANTDNKLNEVELMQIVEELWNAGEQKHFFPFSADVLSSIGTAATSKDLSEAAGDLICERLLATHQFLQEKGAELPRRALRFVNTVQNRQKQAAISEQLAKEGLGRKKK</sequence>
<reference evidence="1 2" key="1">
    <citation type="submission" date="2020-08" db="EMBL/GenBank/DDBJ databases">
        <authorList>
            <person name="Newling K."/>
            <person name="Davey J."/>
            <person name="Forrester S."/>
        </authorList>
    </citation>
    <scope>NUCLEOTIDE SEQUENCE [LARGE SCALE GENOMIC DNA]</scope>
    <source>
        <strain evidence="2">Crithidia deanei Carvalho (ATCC PRA-265)</strain>
    </source>
</reference>
<gene>
    <name evidence="1" type="ORF">ADEAN_000052600</name>
</gene>
<keyword evidence="2" id="KW-1185">Reference proteome</keyword>
<evidence type="ECO:0000313" key="1">
    <source>
        <dbReference type="EMBL" id="CAD2213090.1"/>
    </source>
</evidence>
<name>A0A7G2C045_9TRYP</name>
<accession>A0A7G2C045</accession>